<gene>
    <name evidence="2" type="ORF">LGQ03_16395</name>
</gene>
<proteinExistence type="predicted"/>
<feature type="chain" id="PRO_5046072844" evidence="1">
    <location>
        <begin position="22"/>
        <end position="202"/>
    </location>
</feature>
<dbReference type="EMBL" id="JAJATZ010000012">
    <property type="protein sequence ID" value="MCB5200819.1"/>
    <property type="molecule type" value="Genomic_DNA"/>
</dbReference>
<evidence type="ECO:0000313" key="2">
    <source>
        <dbReference type="EMBL" id="MCB5200819.1"/>
    </source>
</evidence>
<name>A0ABS8BYY0_9RHOB</name>
<evidence type="ECO:0000313" key="3">
    <source>
        <dbReference type="Proteomes" id="UP001138961"/>
    </source>
</evidence>
<accession>A0ABS8BYY0</accession>
<dbReference type="InterPro" id="IPR036280">
    <property type="entry name" value="Multihaem_cyt_sf"/>
</dbReference>
<keyword evidence="1" id="KW-0732">Signal</keyword>
<comment type="caution">
    <text evidence="2">The sequence shown here is derived from an EMBL/GenBank/DDBJ whole genome shotgun (WGS) entry which is preliminary data.</text>
</comment>
<protein>
    <submittedName>
        <fullName evidence="2">Isoquinoline 1-oxidoreductase subunit</fullName>
    </submittedName>
</protein>
<reference evidence="2" key="1">
    <citation type="submission" date="2021-10" db="EMBL/GenBank/DDBJ databases">
        <title>Loktanella gaetbuli sp. nov., isolated from a tidal flat.</title>
        <authorList>
            <person name="Park S."/>
            <person name="Yoon J.-H."/>
        </authorList>
    </citation>
    <scope>NUCLEOTIDE SEQUENCE</scope>
    <source>
        <strain evidence="2">TSTF-M6</strain>
    </source>
</reference>
<dbReference type="SUPFAM" id="SSF48695">
    <property type="entry name" value="Multiheme cytochromes"/>
    <property type="match status" value="1"/>
</dbReference>
<organism evidence="2 3">
    <name type="scientific">Loktanella gaetbuli</name>
    <dbReference type="NCBI Taxonomy" id="2881335"/>
    <lineage>
        <taxon>Bacteria</taxon>
        <taxon>Pseudomonadati</taxon>
        <taxon>Pseudomonadota</taxon>
        <taxon>Alphaproteobacteria</taxon>
        <taxon>Rhodobacterales</taxon>
        <taxon>Roseobacteraceae</taxon>
        <taxon>Loktanella</taxon>
    </lineage>
</organism>
<sequence>MKTLTRLGLIAALAWAAPVSAETVNGLRTVDEFADIADESERSVALFNELMVVIEHPRCLNCHPVGDVPLQGDDMQPHQPPVVRGVGGMGAPGMRCSTCHGAENVTYTSGDGSIPGHVPWHLAPIEMGWVGKSATEICEQIKDPARNGNLDLAGLHEHNAEDGLVGWGWEPGVGREPAPGTQAIFGDLTQAWIDTGAVCPTT</sequence>
<feature type="signal peptide" evidence="1">
    <location>
        <begin position="1"/>
        <end position="21"/>
    </location>
</feature>
<dbReference type="RefSeq" id="WP_226749281.1">
    <property type="nucleotide sequence ID" value="NZ_JAJATZ010000012.1"/>
</dbReference>
<dbReference type="Proteomes" id="UP001138961">
    <property type="component" value="Unassembled WGS sequence"/>
</dbReference>
<evidence type="ECO:0000256" key="1">
    <source>
        <dbReference type="SAM" id="SignalP"/>
    </source>
</evidence>
<keyword evidence="3" id="KW-1185">Reference proteome</keyword>